<dbReference type="SUPFAM" id="SSF57256">
    <property type="entry name" value="Elafin-like"/>
    <property type="match status" value="1"/>
</dbReference>
<protein>
    <recommendedName>
        <fullName evidence="2">WAP domain-containing protein</fullName>
    </recommendedName>
</protein>
<organism evidence="3 4">
    <name type="scientific">Strix occidentalis caurina</name>
    <name type="common">northern spotted owl</name>
    <dbReference type="NCBI Taxonomy" id="311401"/>
    <lineage>
        <taxon>Eukaryota</taxon>
        <taxon>Metazoa</taxon>
        <taxon>Chordata</taxon>
        <taxon>Craniata</taxon>
        <taxon>Vertebrata</taxon>
        <taxon>Euteleostomi</taxon>
        <taxon>Archelosauria</taxon>
        <taxon>Archosauria</taxon>
        <taxon>Dinosauria</taxon>
        <taxon>Saurischia</taxon>
        <taxon>Theropoda</taxon>
        <taxon>Coelurosauria</taxon>
        <taxon>Aves</taxon>
        <taxon>Neognathae</taxon>
        <taxon>Neoaves</taxon>
        <taxon>Telluraves</taxon>
        <taxon>Strigiformes</taxon>
        <taxon>Strigidae</taxon>
        <taxon>Strix</taxon>
    </lineage>
</organism>
<keyword evidence="4" id="KW-1185">Reference proteome</keyword>
<dbReference type="InterPro" id="IPR036645">
    <property type="entry name" value="Elafin-like_sf"/>
</dbReference>
<dbReference type="Gene3D" id="4.10.75.10">
    <property type="entry name" value="Elafin-like"/>
    <property type="match status" value="1"/>
</dbReference>
<proteinExistence type="predicted"/>
<evidence type="ECO:0000313" key="4">
    <source>
        <dbReference type="Proteomes" id="UP000694551"/>
    </source>
</evidence>
<feature type="region of interest" description="Disordered" evidence="1">
    <location>
        <begin position="74"/>
        <end position="95"/>
    </location>
</feature>
<dbReference type="Ensembl" id="ENSSOCT00000022742.1">
    <property type="protein sequence ID" value="ENSSOCP00000022190.1"/>
    <property type="gene ID" value="ENSSOCG00000016521.1"/>
</dbReference>
<reference evidence="3" key="1">
    <citation type="submission" date="2025-08" db="UniProtKB">
        <authorList>
            <consortium name="Ensembl"/>
        </authorList>
    </citation>
    <scope>IDENTIFICATION</scope>
</reference>
<sequence>CRWALVPVLGLPGRAPACASATGSPTAPWHTGSSAVAQTPLRPPGLYCLSDRSCPGAEKCCHSGQVRTCLLPTTGTPRETPAWGRDGGWDVGGGW</sequence>
<dbReference type="Proteomes" id="UP000694551">
    <property type="component" value="Unplaced"/>
</dbReference>
<evidence type="ECO:0000259" key="2">
    <source>
        <dbReference type="Pfam" id="PF00095"/>
    </source>
</evidence>
<dbReference type="GO" id="GO:0030414">
    <property type="term" value="F:peptidase inhibitor activity"/>
    <property type="evidence" value="ECO:0007669"/>
    <property type="project" value="InterPro"/>
</dbReference>
<reference evidence="3" key="2">
    <citation type="submission" date="2025-09" db="UniProtKB">
        <authorList>
            <consortium name="Ensembl"/>
        </authorList>
    </citation>
    <scope>IDENTIFICATION</scope>
</reference>
<name>A0A8D0L0H6_STROC</name>
<evidence type="ECO:0000256" key="1">
    <source>
        <dbReference type="SAM" id="MobiDB-lite"/>
    </source>
</evidence>
<feature type="compositionally biased region" description="Gly residues" evidence="1">
    <location>
        <begin position="85"/>
        <end position="95"/>
    </location>
</feature>
<feature type="domain" description="WAP" evidence="2">
    <location>
        <begin position="47"/>
        <end position="72"/>
    </location>
</feature>
<dbReference type="GO" id="GO:0005576">
    <property type="term" value="C:extracellular region"/>
    <property type="evidence" value="ECO:0007669"/>
    <property type="project" value="InterPro"/>
</dbReference>
<dbReference type="InterPro" id="IPR008197">
    <property type="entry name" value="WAP_dom"/>
</dbReference>
<accession>A0A8D0L0H6</accession>
<evidence type="ECO:0000313" key="3">
    <source>
        <dbReference type="Ensembl" id="ENSSOCP00000022190.1"/>
    </source>
</evidence>
<dbReference type="Pfam" id="PF00095">
    <property type="entry name" value="WAP"/>
    <property type="match status" value="1"/>
</dbReference>
<dbReference type="AlphaFoldDB" id="A0A8D0L0H6"/>